<sequence>MFMAFSNVEATLAPPIAKTVWRTLADVLNRIDGVLAYLVGENREYFRRGDFGSIRGVAQCVQDSSLSDCQDCLSEASGRLRSECETSTWGDMYLGKCYIRYADQGNENLANDANTTSNNEKSDKEKWIPIIGAILVGGVLIIIGLAFACRNFRRMNVFKSNGELRNTKKDLDETKGDVKDVKKDLEKTKGEVKDVKKDLAGTKEEVKLIKKDVECGKEQIKAICTKHCKPPPPPPPPGPSCPYMTHYPYCPYLPPSNPCLYLLPSNPNTCYYL</sequence>
<organism evidence="1 2">
    <name type="scientific">Smallanthus sonchifolius</name>
    <dbReference type="NCBI Taxonomy" id="185202"/>
    <lineage>
        <taxon>Eukaryota</taxon>
        <taxon>Viridiplantae</taxon>
        <taxon>Streptophyta</taxon>
        <taxon>Embryophyta</taxon>
        <taxon>Tracheophyta</taxon>
        <taxon>Spermatophyta</taxon>
        <taxon>Magnoliopsida</taxon>
        <taxon>eudicotyledons</taxon>
        <taxon>Gunneridae</taxon>
        <taxon>Pentapetalae</taxon>
        <taxon>asterids</taxon>
        <taxon>campanulids</taxon>
        <taxon>Asterales</taxon>
        <taxon>Asteraceae</taxon>
        <taxon>Asteroideae</taxon>
        <taxon>Heliantheae alliance</taxon>
        <taxon>Millerieae</taxon>
        <taxon>Smallanthus</taxon>
    </lineage>
</organism>
<protein>
    <submittedName>
        <fullName evidence="1">Uncharacterized protein</fullName>
    </submittedName>
</protein>
<reference evidence="1 2" key="2">
    <citation type="journal article" date="2022" name="Mol. Ecol. Resour.">
        <title>The genomes of chicory, endive, great burdock and yacon provide insights into Asteraceae paleo-polyploidization history and plant inulin production.</title>
        <authorList>
            <person name="Fan W."/>
            <person name="Wang S."/>
            <person name="Wang H."/>
            <person name="Wang A."/>
            <person name="Jiang F."/>
            <person name="Liu H."/>
            <person name="Zhao H."/>
            <person name="Xu D."/>
            <person name="Zhang Y."/>
        </authorList>
    </citation>
    <scope>NUCLEOTIDE SEQUENCE [LARGE SCALE GENOMIC DNA]</scope>
    <source>
        <strain evidence="2">cv. Yunnan</strain>
        <tissue evidence="1">Leaves</tissue>
    </source>
</reference>
<reference evidence="2" key="1">
    <citation type="journal article" date="2022" name="Mol. Ecol. Resour.">
        <title>The genomes of chicory, endive, great burdock and yacon provide insights into Asteraceae palaeo-polyploidization history and plant inulin production.</title>
        <authorList>
            <person name="Fan W."/>
            <person name="Wang S."/>
            <person name="Wang H."/>
            <person name="Wang A."/>
            <person name="Jiang F."/>
            <person name="Liu H."/>
            <person name="Zhao H."/>
            <person name="Xu D."/>
            <person name="Zhang Y."/>
        </authorList>
    </citation>
    <scope>NUCLEOTIDE SEQUENCE [LARGE SCALE GENOMIC DNA]</scope>
    <source>
        <strain evidence="2">cv. Yunnan</strain>
    </source>
</reference>
<evidence type="ECO:0000313" key="2">
    <source>
        <dbReference type="Proteomes" id="UP001056120"/>
    </source>
</evidence>
<comment type="caution">
    <text evidence="1">The sequence shown here is derived from an EMBL/GenBank/DDBJ whole genome shotgun (WGS) entry which is preliminary data.</text>
</comment>
<dbReference type="EMBL" id="CM042022">
    <property type="protein sequence ID" value="KAI3816610.1"/>
    <property type="molecule type" value="Genomic_DNA"/>
</dbReference>
<evidence type="ECO:0000313" key="1">
    <source>
        <dbReference type="EMBL" id="KAI3816610.1"/>
    </source>
</evidence>
<name>A0ACB9JA44_9ASTR</name>
<gene>
    <name evidence="1" type="ORF">L1987_16313</name>
</gene>
<accession>A0ACB9JA44</accession>
<dbReference type="Proteomes" id="UP001056120">
    <property type="component" value="Linkage Group LG05"/>
</dbReference>
<keyword evidence="2" id="KW-1185">Reference proteome</keyword>
<proteinExistence type="predicted"/>